<dbReference type="Gene3D" id="1.10.287.70">
    <property type="match status" value="1"/>
</dbReference>
<name>A0A915JND6_ROMCU</name>
<accession>A0A915JND6</accession>
<dbReference type="AlphaFoldDB" id="A0A915JND6"/>
<reference evidence="3" key="1">
    <citation type="submission" date="2022-11" db="UniProtKB">
        <authorList>
            <consortium name="WormBaseParasite"/>
        </authorList>
    </citation>
    <scope>IDENTIFICATION</scope>
</reference>
<organism evidence="2 3">
    <name type="scientific">Romanomermis culicivorax</name>
    <name type="common">Nematode worm</name>
    <dbReference type="NCBI Taxonomy" id="13658"/>
    <lineage>
        <taxon>Eukaryota</taxon>
        <taxon>Metazoa</taxon>
        <taxon>Ecdysozoa</taxon>
        <taxon>Nematoda</taxon>
        <taxon>Enoplea</taxon>
        <taxon>Dorylaimia</taxon>
        <taxon>Mermithida</taxon>
        <taxon>Mermithoidea</taxon>
        <taxon>Mermithidae</taxon>
        <taxon>Romanomermis</taxon>
    </lineage>
</organism>
<evidence type="ECO:0000313" key="3">
    <source>
        <dbReference type="WBParaSite" id="nRc.2.0.1.t27715-RA"/>
    </source>
</evidence>
<proteinExistence type="predicted"/>
<sequence length="126" mass="14724">MSNGGIFLLLTIYVTAGAYFFQLLEYDALEKTNDEIVRFSHDNEIYFNNFVYKYMWPARFAHNFSSYVDFFFESFKDRVTMGLSTTLYYTGEELSAKSLRNSWTFTSALLFTTTTVTTIGEKLYCL</sequence>
<dbReference type="WBParaSite" id="nRc.2.0.1.t27715-RA">
    <property type="protein sequence ID" value="nRc.2.0.1.t27715-RA"/>
    <property type="gene ID" value="nRc.2.0.1.g27715"/>
</dbReference>
<keyword evidence="1" id="KW-0472">Membrane</keyword>
<feature type="transmembrane region" description="Helical" evidence="1">
    <location>
        <begin position="6"/>
        <end position="24"/>
    </location>
</feature>
<evidence type="ECO:0000256" key="1">
    <source>
        <dbReference type="SAM" id="Phobius"/>
    </source>
</evidence>
<protein>
    <submittedName>
        <fullName evidence="3">Potassium channel domain-containing protein</fullName>
    </submittedName>
</protein>
<evidence type="ECO:0000313" key="2">
    <source>
        <dbReference type="Proteomes" id="UP000887565"/>
    </source>
</evidence>
<dbReference type="SUPFAM" id="SSF81324">
    <property type="entry name" value="Voltage-gated potassium channels"/>
    <property type="match status" value="1"/>
</dbReference>
<keyword evidence="1" id="KW-0812">Transmembrane</keyword>
<keyword evidence="1" id="KW-1133">Transmembrane helix</keyword>
<keyword evidence="2" id="KW-1185">Reference proteome</keyword>
<dbReference type="Proteomes" id="UP000887565">
    <property type="component" value="Unplaced"/>
</dbReference>